<gene>
    <name evidence="1" type="ORF">J2S11_000747</name>
</gene>
<comment type="caution">
    <text evidence="1">The sequence shown here is derived from an EMBL/GenBank/DDBJ whole genome shotgun (WGS) entry which is preliminary data.</text>
</comment>
<evidence type="ECO:0000313" key="1">
    <source>
        <dbReference type="EMBL" id="MDQ0164847.1"/>
    </source>
</evidence>
<name>A0ABT9VV29_9BACI</name>
<dbReference type="Proteomes" id="UP001235840">
    <property type="component" value="Unassembled WGS sequence"/>
</dbReference>
<accession>A0ABT9VV29</accession>
<organism evidence="1 2">
    <name type="scientific">Caldalkalibacillus horti</name>
    <dbReference type="NCBI Taxonomy" id="77523"/>
    <lineage>
        <taxon>Bacteria</taxon>
        <taxon>Bacillati</taxon>
        <taxon>Bacillota</taxon>
        <taxon>Bacilli</taxon>
        <taxon>Bacillales</taxon>
        <taxon>Bacillaceae</taxon>
        <taxon>Caldalkalibacillus</taxon>
    </lineage>
</organism>
<sequence>MSNEWVKTDKVEIEVTQHSKAVMIRQGKVKEVELPEHGTFVIKTSQGKNPEVRKSRRRVVLIIEKVQCAPGAKWLIGFGYRYCKTNT</sequence>
<dbReference type="RefSeq" id="WP_307391059.1">
    <property type="nucleotide sequence ID" value="NZ_BAAADK010000018.1"/>
</dbReference>
<keyword evidence="2" id="KW-1185">Reference proteome</keyword>
<proteinExistence type="predicted"/>
<dbReference type="Pfam" id="PF17356">
    <property type="entry name" value="PBSX_XtrA"/>
    <property type="match status" value="1"/>
</dbReference>
<dbReference type="InterPro" id="IPR035530">
    <property type="entry name" value="PBSX_XtrA"/>
</dbReference>
<evidence type="ECO:0000313" key="2">
    <source>
        <dbReference type="Proteomes" id="UP001235840"/>
    </source>
</evidence>
<dbReference type="EMBL" id="JAUSTY010000002">
    <property type="protein sequence ID" value="MDQ0164847.1"/>
    <property type="molecule type" value="Genomic_DNA"/>
</dbReference>
<protein>
    <submittedName>
        <fullName evidence="1">Uncharacterized protein</fullName>
    </submittedName>
</protein>
<reference evidence="1 2" key="1">
    <citation type="submission" date="2023-07" db="EMBL/GenBank/DDBJ databases">
        <title>Genomic Encyclopedia of Type Strains, Phase IV (KMG-IV): sequencing the most valuable type-strain genomes for metagenomic binning, comparative biology and taxonomic classification.</title>
        <authorList>
            <person name="Goeker M."/>
        </authorList>
    </citation>
    <scope>NUCLEOTIDE SEQUENCE [LARGE SCALE GENOMIC DNA]</scope>
    <source>
        <strain evidence="1 2">DSM 12751</strain>
    </source>
</reference>